<dbReference type="Proteomes" id="UP001300672">
    <property type="component" value="Chromosome"/>
</dbReference>
<dbReference type="Pfam" id="PF09411">
    <property type="entry name" value="PagL"/>
    <property type="match status" value="1"/>
</dbReference>
<organism evidence="1">
    <name type="scientific">Candidatus Thiocaldithrix dubininis</name>
    <dbReference type="NCBI Taxonomy" id="3080823"/>
    <lineage>
        <taxon>Bacteria</taxon>
        <taxon>Pseudomonadati</taxon>
        <taxon>Pseudomonadota</taxon>
        <taxon>Gammaproteobacteria</taxon>
        <taxon>Thiotrichales</taxon>
        <taxon>Thiotrichaceae</taxon>
        <taxon>Candidatus Thiocaldithrix</taxon>
    </lineage>
</organism>
<accession>A0AA95H582</accession>
<sequence length="179" mass="19871">MRFTTTLLSIVSGVSFCTESYAATYYNSALSLDVGSAKSDMSIQRIAYKRETTQLLRVGNTALPGYVETSFNRWHGAQQNTYAVAVSPVFVKTLCQHCRAKPYVEAGIGVAVISRHKLRTKKGGSRDMASTFQFEDRLGIGIKTKKLDYHLRYIHYSNANLKKPNAGLDTIQAGIAFNF</sequence>
<proteinExistence type="predicted"/>
<dbReference type="AlphaFoldDB" id="A0AA95H582"/>
<name>A0AA95H582_9GAMM</name>
<reference evidence="1" key="1">
    <citation type="journal article" date="2023" name="Int. J. Mol. Sci.">
        <title>Metagenomics Revealed a New Genus 'Candidatus Thiocaldithrix dubininis' gen. nov., sp. nov. and a New Species 'Candidatus Thiothrix putei' sp. nov. in the Family Thiotrichaceae, Some Members of Which Have Traits of Both Na+- and H+-Motive Energetics.</title>
        <authorList>
            <person name="Ravin N.V."/>
            <person name="Muntyan M.S."/>
            <person name="Smolyakov D.D."/>
            <person name="Rudenko T.S."/>
            <person name="Beletsky A.V."/>
            <person name="Mardanov A.V."/>
            <person name="Grabovich M.Y."/>
        </authorList>
    </citation>
    <scope>NUCLEOTIDE SEQUENCE</scope>
    <source>
        <strain evidence="1">GKL-01</strain>
    </source>
</reference>
<keyword evidence="1" id="KW-0378">Hydrolase</keyword>
<evidence type="ECO:0000313" key="1">
    <source>
        <dbReference type="EMBL" id="WGZ90981.1"/>
    </source>
</evidence>
<reference evidence="1" key="2">
    <citation type="submission" date="2023-04" db="EMBL/GenBank/DDBJ databases">
        <authorList>
            <person name="Beletskiy A.V."/>
            <person name="Mardanov A.V."/>
            <person name="Ravin N.V."/>
        </authorList>
    </citation>
    <scope>NUCLEOTIDE SEQUENCE</scope>
    <source>
        <strain evidence="1">GKL-01</strain>
    </source>
</reference>
<dbReference type="InterPro" id="IPR018550">
    <property type="entry name" value="Lipid-A_deacylase-rel"/>
</dbReference>
<dbReference type="EMBL" id="CP124755">
    <property type="protein sequence ID" value="WGZ90981.1"/>
    <property type="molecule type" value="Genomic_DNA"/>
</dbReference>
<dbReference type="KEGG" id="tdu:QJT80_00590"/>
<dbReference type="GO" id="GO:0016787">
    <property type="term" value="F:hydrolase activity"/>
    <property type="evidence" value="ECO:0007669"/>
    <property type="project" value="UniProtKB-KW"/>
</dbReference>
<dbReference type="Gene3D" id="2.40.160.20">
    <property type="match status" value="1"/>
</dbReference>
<gene>
    <name evidence="1" type="ORF">QJT80_00590</name>
</gene>
<protein>
    <submittedName>
        <fullName evidence="1">Acyloxyacyl hydrolase</fullName>
    </submittedName>
</protein>